<keyword evidence="6" id="KW-0532">Neurotransmitter transport</keyword>
<keyword evidence="4 14" id="KW-0812">Transmembrane</keyword>
<dbReference type="PANTHER" id="PTHR11616">
    <property type="entry name" value="SODIUM/CHLORIDE DEPENDENT TRANSPORTER"/>
    <property type="match status" value="1"/>
</dbReference>
<dbReference type="OMA" id="YLVCIDS"/>
<dbReference type="SUPFAM" id="SSF161070">
    <property type="entry name" value="SNF-like"/>
    <property type="match status" value="1"/>
</dbReference>
<dbReference type="PANTHER" id="PTHR11616:SF320">
    <property type="entry name" value="SODIUM-DEPENDENT NORADRENALINE TRANSPORTER"/>
    <property type="match status" value="1"/>
</dbReference>
<feature type="transmembrane region" description="Helical" evidence="14">
    <location>
        <begin position="225"/>
        <end position="241"/>
    </location>
</feature>
<keyword evidence="3" id="KW-1003">Cell membrane</keyword>
<evidence type="ECO:0000256" key="9">
    <source>
        <dbReference type="ARBA" id="ARBA00023053"/>
    </source>
</evidence>
<dbReference type="GO" id="GO:0005886">
    <property type="term" value="C:plasma membrane"/>
    <property type="evidence" value="ECO:0000318"/>
    <property type="project" value="GO_Central"/>
</dbReference>
<dbReference type="GO" id="GO:0035725">
    <property type="term" value="P:sodium ion transmembrane transport"/>
    <property type="evidence" value="ECO:0000318"/>
    <property type="project" value="GO_Central"/>
</dbReference>
<feature type="transmembrane region" description="Helical" evidence="14">
    <location>
        <begin position="185"/>
        <end position="204"/>
    </location>
</feature>
<evidence type="ECO:0000256" key="3">
    <source>
        <dbReference type="ARBA" id="ARBA00022475"/>
    </source>
</evidence>
<comment type="subcellular location">
    <subcellularLocation>
        <location evidence="1">Cell membrane</location>
        <topology evidence="1">Multi-pass membrane protein</topology>
    </subcellularLocation>
</comment>
<evidence type="ECO:0000256" key="14">
    <source>
        <dbReference type="SAM" id="Phobius"/>
    </source>
</evidence>
<sequence>NKILRISDSITELGSVGWEVALCLLLSWIMVYLCLVKGVKSSGKVVYFTAIFPYVVLVILFFRGVTLDGAGDGVLFYINPSFEKLGNPEVWVRAATQIFYSLGVGFGSLITFGSYNSFHNNCERDAIIVCLINCGTSFFAGFVIFSVMGFMAFNLGTTVDNVADSGPGLAFVAYPEAISQMPVSTFWAILFFFMLLTLGLDNQFAMVECVVTGLSDEYPKYLRKYKLVFLILLCVFELLLAI</sequence>
<dbReference type="GO" id="GO:0046872">
    <property type="term" value="F:metal ion binding"/>
    <property type="evidence" value="ECO:0007669"/>
    <property type="project" value="UniProtKB-KW"/>
</dbReference>
<evidence type="ECO:0000256" key="1">
    <source>
        <dbReference type="ARBA" id="ARBA00004651"/>
    </source>
</evidence>
<keyword evidence="5 13" id="KW-0479">Metal-binding</keyword>
<dbReference type="GO" id="GO:0090493">
    <property type="term" value="P:catecholamine uptake"/>
    <property type="evidence" value="ECO:0007669"/>
    <property type="project" value="UniProtKB-ARBA"/>
</dbReference>
<keyword evidence="8 14" id="KW-1133">Transmembrane helix</keyword>
<dbReference type="Proteomes" id="UP000001593">
    <property type="component" value="Unassembled WGS sequence"/>
</dbReference>
<dbReference type="InParanoid" id="A7SHK0"/>
<feature type="binding site" evidence="13">
    <location>
        <position position="198"/>
    </location>
    <ligand>
        <name>Na(+)</name>
        <dbReference type="ChEBI" id="CHEBI:29101"/>
        <label>1</label>
    </ligand>
</feature>
<evidence type="ECO:0000256" key="7">
    <source>
        <dbReference type="ARBA" id="ARBA00022847"/>
    </source>
</evidence>
<feature type="binding site" evidence="13">
    <location>
        <position position="133"/>
    </location>
    <ligand>
        <name>Na(+)</name>
        <dbReference type="ChEBI" id="CHEBI:29101"/>
        <label>1</label>
    </ligand>
</feature>
<dbReference type="AlphaFoldDB" id="A7SHK0"/>
<dbReference type="Pfam" id="PF00209">
    <property type="entry name" value="SNF"/>
    <property type="match status" value="1"/>
</dbReference>
<accession>A7SHK0</accession>
<gene>
    <name evidence="15" type="ORF">NEMVEDRAFT_v1g21978</name>
</gene>
<keyword evidence="2" id="KW-0813">Transport</keyword>
<keyword evidence="7" id="KW-0769">Symport</keyword>
<feature type="non-terminal residue" evidence="15">
    <location>
        <position position="1"/>
    </location>
</feature>
<feature type="binding site" evidence="13">
    <location>
        <position position="201"/>
    </location>
    <ligand>
        <name>Na(+)</name>
        <dbReference type="ChEBI" id="CHEBI:29101"/>
        <label>1</label>
    </ligand>
</feature>
<evidence type="ECO:0000313" key="16">
    <source>
        <dbReference type="Proteomes" id="UP000001593"/>
    </source>
</evidence>
<dbReference type="STRING" id="45351.A7SHK0"/>
<dbReference type="GO" id="GO:0006836">
    <property type="term" value="P:neurotransmitter transport"/>
    <property type="evidence" value="ECO:0007669"/>
    <property type="project" value="UniProtKB-KW"/>
</dbReference>
<dbReference type="InterPro" id="IPR037272">
    <property type="entry name" value="SNS_sf"/>
</dbReference>
<dbReference type="PRINTS" id="PR00176">
    <property type="entry name" value="NANEUSMPORT"/>
</dbReference>
<feature type="transmembrane region" description="Helical" evidence="14">
    <location>
        <begin position="45"/>
        <end position="65"/>
    </location>
</feature>
<evidence type="ECO:0000256" key="2">
    <source>
        <dbReference type="ARBA" id="ARBA00022448"/>
    </source>
</evidence>
<dbReference type="PhylomeDB" id="A7SHK0"/>
<evidence type="ECO:0000256" key="12">
    <source>
        <dbReference type="ARBA" id="ARBA00023180"/>
    </source>
</evidence>
<dbReference type="HOGENOM" id="CLU_006855_2_1_1"/>
<evidence type="ECO:0000313" key="15">
    <source>
        <dbReference type="EMBL" id="EDO36813.1"/>
    </source>
</evidence>
<dbReference type="PROSITE" id="PS50267">
    <property type="entry name" value="NA_NEUROTRAN_SYMP_3"/>
    <property type="match status" value="1"/>
</dbReference>
<dbReference type="EMBL" id="DS469661">
    <property type="protein sequence ID" value="EDO36813.1"/>
    <property type="molecule type" value="Genomic_DNA"/>
</dbReference>
<name>A7SHK0_NEMVE</name>
<proteinExistence type="predicted"/>
<evidence type="ECO:0000256" key="13">
    <source>
        <dbReference type="PIRSR" id="PIRSR600175-1"/>
    </source>
</evidence>
<keyword evidence="11" id="KW-1015">Disulfide bond</keyword>
<dbReference type="GO" id="GO:0015378">
    <property type="term" value="F:sodium:chloride symporter activity"/>
    <property type="evidence" value="ECO:0007669"/>
    <property type="project" value="UniProtKB-ARBA"/>
</dbReference>
<dbReference type="GO" id="GO:0008504">
    <property type="term" value="F:monoamine transmembrane transporter activity"/>
    <property type="evidence" value="ECO:0007669"/>
    <property type="project" value="UniProtKB-ARBA"/>
</dbReference>
<feature type="binding site" evidence="13">
    <location>
        <position position="101"/>
    </location>
    <ligand>
        <name>Na(+)</name>
        <dbReference type="ChEBI" id="CHEBI:29101"/>
        <label>1</label>
    </ligand>
</feature>
<dbReference type="eggNOG" id="KOG3660">
    <property type="taxonomic scope" value="Eukaryota"/>
</dbReference>
<evidence type="ECO:0000256" key="10">
    <source>
        <dbReference type="ARBA" id="ARBA00023136"/>
    </source>
</evidence>
<dbReference type="GO" id="GO:0006865">
    <property type="term" value="P:amino acid transport"/>
    <property type="evidence" value="ECO:0000318"/>
    <property type="project" value="GO_Central"/>
</dbReference>
<keyword evidence="9 13" id="KW-0915">Sodium</keyword>
<feature type="transmembrane region" description="Helical" evidence="14">
    <location>
        <begin position="127"/>
        <end position="153"/>
    </location>
</feature>
<reference evidence="15 16" key="1">
    <citation type="journal article" date="2007" name="Science">
        <title>Sea anemone genome reveals ancestral eumetazoan gene repertoire and genomic organization.</title>
        <authorList>
            <person name="Putnam N.H."/>
            <person name="Srivastava M."/>
            <person name="Hellsten U."/>
            <person name="Dirks B."/>
            <person name="Chapman J."/>
            <person name="Salamov A."/>
            <person name="Terry A."/>
            <person name="Shapiro H."/>
            <person name="Lindquist E."/>
            <person name="Kapitonov V.V."/>
            <person name="Jurka J."/>
            <person name="Genikhovich G."/>
            <person name="Grigoriev I.V."/>
            <person name="Lucas S.M."/>
            <person name="Steele R.E."/>
            <person name="Finnerty J.R."/>
            <person name="Technau U."/>
            <person name="Martindale M.Q."/>
            <person name="Rokhsar D.S."/>
        </authorList>
    </citation>
    <scope>NUCLEOTIDE SEQUENCE [LARGE SCALE GENOMIC DNA]</scope>
    <source>
        <strain evidence="16">CH2 X CH6</strain>
    </source>
</reference>
<protein>
    <submittedName>
        <fullName evidence="15">Uncharacterized protein</fullName>
    </submittedName>
</protein>
<evidence type="ECO:0000256" key="5">
    <source>
        <dbReference type="ARBA" id="ARBA00022723"/>
    </source>
</evidence>
<keyword evidence="10 14" id="KW-0472">Membrane</keyword>
<feature type="transmembrane region" description="Helical" evidence="14">
    <location>
        <begin position="16"/>
        <end position="36"/>
    </location>
</feature>
<evidence type="ECO:0000256" key="8">
    <source>
        <dbReference type="ARBA" id="ARBA00022989"/>
    </source>
</evidence>
<keyword evidence="12" id="KW-0325">Glycoprotein</keyword>
<feature type="transmembrane region" description="Helical" evidence="14">
    <location>
        <begin position="98"/>
        <end position="115"/>
    </location>
</feature>
<feature type="non-terminal residue" evidence="15">
    <location>
        <position position="242"/>
    </location>
</feature>
<evidence type="ECO:0000256" key="4">
    <source>
        <dbReference type="ARBA" id="ARBA00022692"/>
    </source>
</evidence>
<evidence type="ECO:0000256" key="11">
    <source>
        <dbReference type="ARBA" id="ARBA00023157"/>
    </source>
</evidence>
<keyword evidence="16" id="KW-1185">Reference proteome</keyword>
<dbReference type="InterPro" id="IPR000175">
    <property type="entry name" value="Na/ntran_symport"/>
</dbReference>
<organism evidence="15 16">
    <name type="scientific">Nematostella vectensis</name>
    <name type="common">Starlet sea anemone</name>
    <dbReference type="NCBI Taxonomy" id="45351"/>
    <lineage>
        <taxon>Eukaryota</taxon>
        <taxon>Metazoa</taxon>
        <taxon>Cnidaria</taxon>
        <taxon>Anthozoa</taxon>
        <taxon>Hexacorallia</taxon>
        <taxon>Actiniaria</taxon>
        <taxon>Edwardsiidae</taxon>
        <taxon>Nematostella</taxon>
    </lineage>
</organism>
<evidence type="ECO:0000256" key="6">
    <source>
        <dbReference type="ARBA" id="ARBA00022775"/>
    </source>
</evidence>